<dbReference type="SUPFAM" id="SSF53697">
    <property type="entry name" value="SIS domain"/>
    <property type="match status" value="1"/>
</dbReference>
<dbReference type="GO" id="GO:0097367">
    <property type="term" value="F:carbohydrate derivative binding"/>
    <property type="evidence" value="ECO:0007669"/>
    <property type="project" value="InterPro"/>
</dbReference>
<feature type="domain" description="SIS" evidence="2">
    <location>
        <begin position="30"/>
        <end position="150"/>
    </location>
</feature>
<accession>A0A238LK43</accession>
<dbReference type="OrthoDB" id="9797832at2"/>
<dbReference type="PANTHER" id="PTHR43443">
    <property type="entry name" value="3-HEXULOSE-6-PHOSPHATE ISOMERASE"/>
    <property type="match status" value="1"/>
</dbReference>
<dbReference type="InterPro" id="IPR046348">
    <property type="entry name" value="SIS_dom_sf"/>
</dbReference>
<dbReference type="PANTHER" id="PTHR43443:SF1">
    <property type="entry name" value="3-HEXULOSE-6-PHOSPHATE ISOMERASE"/>
    <property type="match status" value="1"/>
</dbReference>
<dbReference type="InterPro" id="IPR017552">
    <property type="entry name" value="PHI/rmpB"/>
</dbReference>
<dbReference type="Proteomes" id="UP000201613">
    <property type="component" value="Unassembled WGS sequence"/>
</dbReference>
<evidence type="ECO:0000256" key="1">
    <source>
        <dbReference type="ARBA" id="ARBA00009235"/>
    </source>
</evidence>
<dbReference type="EC" id="5.3.1.27" evidence="3"/>
<protein>
    <submittedName>
        <fullName evidence="3">3-hexulose-6-phosphate isomerase</fullName>
        <ecNumber evidence="3">5.3.1.27</ecNumber>
    </submittedName>
</protein>
<organism evidence="3 4">
    <name type="scientific">Flavimaricola marinus</name>
    <dbReference type="NCBI Taxonomy" id="1819565"/>
    <lineage>
        <taxon>Bacteria</taxon>
        <taxon>Pseudomonadati</taxon>
        <taxon>Pseudomonadota</taxon>
        <taxon>Alphaproteobacteria</taxon>
        <taxon>Rhodobacterales</taxon>
        <taxon>Paracoccaceae</taxon>
        <taxon>Flavimaricola</taxon>
    </lineage>
</organism>
<dbReference type="Gene3D" id="3.40.50.10490">
    <property type="entry name" value="Glucose-6-phosphate isomerase like protein, domain 1"/>
    <property type="match status" value="1"/>
</dbReference>
<dbReference type="GO" id="GO:0043800">
    <property type="term" value="F:6-phospho-3-hexuloisomerase activity"/>
    <property type="evidence" value="ECO:0007669"/>
    <property type="project" value="UniProtKB-EC"/>
</dbReference>
<name>A0A238LK43_9RHOB</name>
<dbReference type="Pfam" id="PF01380">
    <property type="entry name" value="SIS"/>
    <property type="match status" value="1"/>
</dbReference>
<proteinExistence type="inferred from homology"/>
<reference evidence="3 4" key="1">
    <citation type="submission" date="2017-05" db="EMBL/GenBank/DDBJ databases">
        <authorList>
            <person name="Song R."/>
            <person name="Chenine A.L."/>
            <person name="Ruprecht R.M."/>
        </authorList>
    </citation>
    <scope>NUCLEOTIDE SEQUENCE [LARGE SCALE GENOMIC DNA]</scope>
    <source>
        <strain evidence="3 4">CECT 8899</strain>
    </source>
</reference>
<dbReference type="AlphaFoldDB" id="A0A238LK43"/>
<dbReference type="InterPro" id="IPR001347">
    <property type="entry name" value="SIS_dom"/>
</dbReference>
<evidence type="ECO:0000313" key="3">
    <source>
        <dbReference type="EMBL" id="SMY09903.1"/>
    </source>
</evidence>
<dbReference type="RefSeq" id="WP_093994073.1">
    <property type="nucleotide sequence ID" value="NZ_FXZK01000014.1"/>
</dbReference>
<sequence length="186" mass="19376">MTDFDDALRGALSETQAALAGIDQSQIVQACETIAGAGAIVLYGCGREGLMMRALAMRLHHLGCRVAMQGDMNCPPVGAGDLFLCSAGPGALSTVTALMQVAEQAGAKVLLLTAEPEADCAVHAGQTVLIPAQTMARDQGAGAGVLPMGSVYEAALFFLFEIMVLRLRDLLGQSSEAMRARHTNLE</sequence>
<dbReference type="GO" id="GO:1901135">
    <property type="term" value="P:carbohydrate derivative metabolic process"/>
    <property type="evidence" value="ECO:0007669"/>
    <property type="project" value="InterPro"/>
</dbReference>
<dbReference type="EMBL" id="FXZK01000014">
    <property type="protein sequence ID" value="SMY09903.1"/>
    <property type="molecule type" value="Genomic_DNA"/>
</dbReference>
<evidence type="ECO:0000259" key="2">
    <source>
        <dbReference type="PROSITE" id="PS51464"/>
    </source>
</evidence>
<evidence type="ECO:0000313" key="4">
    <source>
        <dbReference type="Proteomes" id="UP000201613"/>
    </source>
</evidence>
<dbReference type="PROSITE" id="PS51464">
    <property type="entry name" value="SIS"/>
    <property type="match status" value="1"/>
</dbReference>
<keyword evidence="4" id="KW-1185">Reference proteome</keyword>
<gene>
    <name evidence="3" type="primary">rmpB</name>
    <name evidence="3" type="ORF">LOM8899_04076</name>
</gene>
<keyword evidence="3" id="KW-0413">Isomerase</keyword>
<comment type="similarity">
    <text evidence="1">Belongs to the SIS family. PHI subfamily.</text>
</comment>